<comment type="similarity">
    <text evidence="7">Belongs to the binding-protein-dependent transport system permease family.</text>
</comment>
<dbReference type="SUPFAM" id="SSF161098">
    <property type="entry name" value="MetI-like"/>
    <property type="match status" value="1"/>
</dbReference>
<dbReference type="Pfam" id="PF00528">
    <property type="entry name" value="BPD_transp_1"/>
    <property type="match status" value="1"/>
</dbReference>
<comment type="caution">
    <text evidence="9">The sequence shown here is derived from an EMBL/GenBank/DDBJ whole genome shotgun (WGS) entry which is preliminary data.</text>
</comment>
<evidence type="ECO:0000256" key="2">
    <source>
        <dbReference type="ARBA" id="ARBA00022448"/>
    </source>
</evidence>
<gene>
    <name evidence="9" type="ORF">IAC58_05225</name>
</gene>
<evidence type="ECO:0000256" key="1">
    <source>
        <dbReference type="ARBA" id="ARBA00004651"/>
    </source>
</evidence>
<evidence type="ECO:0000256" key="7">
    <source>
        <dbReference type="RuleBase" id="RU363032"/>
    </source>
</evidence>
<dbReference type="PROSITE" id="PS50928">
    <property type="entry name" value="ABC_TM1"/>
    <property type="match status" value="1"/>
</dbReference>
<protein>
    <submittedName>
        <fullName evidence="9">Sugar ABC transporter permease</fullName>
    </submittedName>
</protein>
<evidence type="ECO:0000259" key="8">
    <source>
        <dbReference type="PROSITE" id="PS50928"/>
    </source>
</evidence>
<keyword evidence="6 7" id="KW-0472">Membrane</keyword>
<evidence type="ECO:0000313" key="9">
    <source>
        <dbReference type="EMBL" id="MBO8427922.1"/>
    </source>
</evidence>
<dbReference type="Proteomes" id="UP000823613">
    <property type="component" value="Unassembled WGS sequence"/>
</dbReference>
<name>A0A9D9DHS5_9BACL</name>
<dbReference type="InterPro" id="IPR035906">
    <property type="entry name" value="MetI-like_sf"/>
</dbReference>
<dbReference type="InterPro" id="IPR051393">
    <property type="entry name" value="ABC_transporter_permease"/>
</dbReference>
<reference evidence="9" key="1">
    <citation type="submission" date="2020-10" db="EMBL/GenBank/DDBJ databases">
        <authorList>
            <person name="Gilroy R."/>
        </authorList>
    </citation>
    <scope>NUCLEOTIDE SEQUENCE</scope>
    <source>
        <strain evidence="9">11159</strain>
    </source>
</reference>
<keyword evidence="2 7" id="KW-0813">Transport</keyword>
<dbReference type="CDD" id="cd06261">
    <property type="entry name" value="TM_PBP2"/>
    <property type="match status" value="1"/>
</dbReference>
<keyword evidence="5 7" id="KW-1133">Transmembrane helix</keyword>
<accession>A0A9D9DHS5</accession>
<dbReference type="GO" id="GO:0055085">
    <property type="term" value="P:transmembrane transport"/>
    <property type="evidence" value="ECO:0007669"/>
    <property type="project" value="InterPro"/>
</dbReference>
<dbReference type="EMBL" id="JADIMY010000105">
    <property type="protein sequence ID" value="MBO8427922.1"/>
    <property type="molecule type" value="Genomic_DNA"/>
</dbReference>
<dbReference type="Gene3D" id="1.10.3720.10">
    <property type="entry name" value="MetI-like"/>
    <property type="match status" value="1"/>
</dbReference>
<dbReference type="InterPro" id="IPR000515">
    <property type="entry name" value="MetI-like"/>
</dbReference>
<reference evidence="9" key="2">
    <citation type="journal article" date="2021" name="PeerJ">
        <title>Extensive microbial diversity within the chicken gut microbiome revealed by metagenomics and culture.</title>
        <authorList>
            <person name="Gilroy R."/>
            <person name="Ravi A."/>
            <person name="Getino M."/>
            <person name="Pursley I."/>
            <person name="Horton D.L."/>
            <person name="Alikhan N.F."/>
            <person name="Baker D."/>
            <person name="Gharbi K."/>
            <person name="Hall N."/>
            <person name="Watson M."/>
            <person name="Adriaenssens E.M."/>
            <person name="Foster-Nyarko E."/>
            <person name="Jarju S."/>
            <person name="Secka A."/>
            <person name="Antonio M."/>
            <person name="Oren A."/>
            <person name="Chaudhuri R.R."/>
            <person name="La Ragione R."/>
            <person name="Hildebrand F."/>
            <person name="Pallen M.J."/>
        </authorList>
    </citation>
    <scope>NUCLEOTIDE SEQUENCE</scope>
    <source>
        <strain evidence="9">11159</strain>
    </source>
</reference>
<dbReference type="PANTHER" id="PTHR30193">
    <property type="entry name" value="ABC TRANSPORTER PERMEASE PROTEIN"/>
    <property type="match status" value="1"/>
</dbReference>
<dbReference type="AlphaFoldDB" id="A0A9D9DHS5"/>
<evidence type="ECO:0000256" key="3">
    <source>
        <dbReference type="ARBA" id="ARBA00022475"/>
    </source>
</evidence>
<evidence type="ECO:0000313" key="10">
    <source>
        <dbReference type="Proteomes" id="UP000823613"/>
    </source>
</evidence>
<feature type="transmembrane region" description="Helical" evidence="7">
    <location>
        <begin position="104"/>
        <end position="130"/>
    </location>
</feature>
<feature type="domain" description="ABC transmembrane type-1" evidence="8">
    <location>
        <begin position="105"/>
        <end position="316"/>
    </location>
</feature>
<feature type="transmembrane region" description="Helical" evidence="7">
    <location>
        <begin position="194"/>
        <end position="215"/>
    </location>
</feature>
<evidence type="ECO:0000256" key="4">
    <source>
        <dbReference type="ARBA" id="ARBA00022692"/>
    </source>
</evidence>
<dbReference type="PANTHER" id="PTHR30193:SF37">
    <property type="entry name" value="INNER MEMBRANE ABC TRANSPORTER PERMEASE PROTEIN YCJO"/>
    <property type="match status" value="1"/>
</dbReference>
<feature type="transmembrane region" description="Helical" evidence="7">
    <location>
        <begin position="142"/>
        <end position="163"/>
    </location>
</feature>
<organism evidence="9 10">
    <name type="scientific">Candidatus Onthovivens merdipullorum</name>
    <dbReference type="NCBI Taxonomy" id="2840889"/>
    <lineage>
        <taxon>Bacteria</taxon>
        <taxon>Bacillati</taxon>
        <taxon>Bacillota</taxon>
        <taxon>Bacilli</taxon>
        <taxon>Bacillales</taxon>
        <taxon>Candidatus Onthovivens</taxon>
    </lineage>
</organism>
<keyword evidence="4 7" id="KW-0812">Transmembrane</keyword>
<comment type="subcellular location">
    <subcellularLocation>
        <location evidence="1 7">Cell membrane</location>
        <topology evidence="1 7">Multi-pass membrane protein</topology>
    </subcellularLocation>
</comment>
<feature type="transmembrane region" description="Helical" evidence="7">
    <location>
        <begin position="32"/>
        <end position="53"/>
    </location>
</feature>
<proteinExistence type="inferred from homology"/>
<sequence>MEKVINIDTKILPIRNSKKTKKNRLSKRARDYIFIIIMLLYPVGQFLFTWAFVNIDSILLAFKEGSIYGYEWAGFDTIVKVWNESWNNVQNTTGVSWLNNSSVIILNSLGFAFITIFISLPLSLLFSYFLSKKMPLANVFRVIFFLPNIIPVVALTFAFSMSYKPDVGYLYGLIELLHINPVALNTYPLSQVMVYLYCIWAGLGYNIILISGAIGRIPKELFESAKIDNCGYFKEFCHVVIPMIWPTIVTLVILGMTNVLTLYLQPLFLTNGEGNTWTISLQIWDSVSTNSPKQLCEAAAKGLIFSAIWSPIILIVRKLMSMKYKEVDY</sequence>
<evidence type="ECO:0000256" key="6">
    <source>
        <dbReference type="ARBA" id="ARBA00023136"/>
    </source>
</evidence>
<dbReference type="GO" id="GO:0005886">
    <property type="term" value="C:plasma membrane"/>
    <property type="evidence" value="ECO:0007669"/>
    <property type="project" value="UniProtKB-SubCell"/>
</dbReference>
<feature type="transmembrane region" description="Helical" evidence="7">
    <location>
        <begin position="298"/>
        <end position="316"/>
    </location>
</feature>
<evidence type="ECO:0000256" key="5">
    <source>
        <dbReference type="ARBA" id="ARBA00022989"/>
    </source>
</evidence>
<keyword evidence="3" id="KW-1003">Cell membrane</keyword>
<feature type="transmembrane region" description="Helical" evidence="7">
    <location>
        <begin position="236"/>
        <end position="264"/>
    </location>
</feature>